<feature type="compositionally biased region" description="Low complexity" evidence="1">
    <location>
        <begin position="442"/>
        <end position="457"/>
    </location>
</feature>
<feature type="region of interest" description="Disordered" evidence="1">
    <location>
        <begin position="244"/>
        <end position="333"/>
    </location>
</feature>
<dbReference type="SUPFAM" id="SSF141571">
    <property type="entry name" value="Pentapeptide repeat-like"/>
    <property type="match status" value="1"/>
</dbReference>
<feature type="compositionally biased region" description="Basic and acidic residues" evidence="1">
    <location>
        <begin position="414"/>
        <end position="424"/>
    </location>
</feature>
<keyword evidence="3" id="KW-1185">Reference proteome</keyword>
<dbReference type="Proteomes" id="UP000770661">
    <property type="component" value="Unassembled WGS sequence"/>
</dbReference>
<dbReference type="OrthoDB" id="6369410at2759"/>
<name>A0A8J4YLW8_CHIOP</name>
<proteinExistence type="predicted"/>
<sequence length="592" mass="65063">MILANIIPIFTDRDESNIGSISQKFVPDHQEIHVGESSFKTRSVTESSFKTPSLTESSFKTPSLTESSFKTPSLTESSFKTPSLTESSFKTPSLTESSFKTPSLTESSFKTPSLTESSFKTPSLTESSFKTPSLTESSFKTPTPTENALLHADLGGGKSGCSEGCRCDKCFAAEETDKKTEATKSITQQTYPGPIRRQVVRTSSGDKRTIMIVNKASLKNLQARGLIKPITKYMTKHPHAVQSLKKEVVQHSSVRADNPSKISQFDDLLPLKEADTSRRSSSIPTTQPATDEHCDSESCTESSHELHASSHTSQTPKLQPPNQDSQGPVRASWAPVVGPNSLFTMTDILPTGVITLPGTRSEYMQRETPLLNTGINCTVNQPNSQVRDPMFSSHMADNPSPNNSGISLAQRLKASQEGDKELTYNRKYPAKKQSGTDHDYCSSITTSSTNNSSTATFTHKHPNPKSVYVIIPSLLNMASSENKITHCIKDPEEIKKEDQPIKTCPKNRDSVKWSDLPSVSVHQLKSSSSGALEQVQQAGFTRKCQLSNTTLHTSEQPSILHRVPPITPLDHQGMSIRITVILHHFFHHLDPH</sequence>
<evidence type="ECO:0000313" key="2">
    <source>
        <dbReference type="EMBL" id="KAG0726116.1"/>
    </source>
</evidence>
<dbReference type="EMBL" id="JACEEZ010004805">
    <property type="protein sequence ID" value="KAG0726116.1"/>
    <property type="molecule type" value="Genomic_DNA"/>
</dbReference>
<feature type="compositionally biased region" description="Basic and acidic residues" evidence="1">
    <location>
        <begin position="269"/>
        <end position="278"/>
    </location>
</feature>
<organism evidence="2 3">
    <name type="scientific">Chionoecetes opilio</name>
    <name type="common">Atlantic snow crab</name>
    <name type="synonym">Cancer opilio</name>
    <dbReference type="NCBI Taxonomy" id="41210"/>
    <lineage>
        <taxon>Eukaryota</taxon>
        <taxon>Metazoa</taxon>
        <taxon>Ecdysozoa</taxon>
        <taxon>Arthropoda</taxon>
        <taxon>Crustacea</taxon>
        <taxon>Multicrustacea</taxon>
        <taxon>Malacostraca</taxon>
        <taxon>Eumalacostraca</taxon>
        <taxon>Eucarida</taxon>
        <taxon>Decapoda</taxon>
        <taxon>Pleocyemata</taxon>
        <taxon>Brachyura</taxon>
        <taxon>Eubrachyura</taxon>
        <taxon>Majoidea</taxon>
        <taxon>Majidae</taxon>
        <taxon>Chionoecetes</taxon>
    </lineage>
</organism>
<feature type="region of interest" description="Disordered" evidence="1">
    <location>
        <begin position="411"/>
        <end position="458"/>
    </location>
</feature>
<protein>
    <submittedName>
        <fullName evidence="2">Uncharacterized protein</fullName>
    </submittedName>
</protein>
<evidence type="ECO:0000256" key="1">
    <source>
        <dbReference type="SAM" id="MobiDB-lite"/>
    </source>
</evidence>
<reference evidence="2" key="1">
    <citation type="submission" date="2020-07" db="EMBL/GenBank/DDBJ databases">
        <title>The High-quality genome of the commercially important snow crab, Chionoecetes opilio.</title>
        <authorList>
            <person name="Jeong J.-H."/>
            <person name="Ryu S."/>
        </authorList>
    </citation>
    <scope>NUCLEOTIDE SEQUENCE</scope>
    <source>
        <strain evidence="2">MADBK_172401_WGS</strain>
        <tissue evidence="2">Digestive gland</tissue>
    </source>
</reference>
<feature type="compositionally biased region" description="Polar residues" evidence="1">
    <location>
        <begin position="279"/>
        <end position="289"/>
    </location>
</feature>
<comment type="caution">
    <text evidence="2">The sequence shown here is derived from an EMBL/GenBank/DDBJ whole genome shotgun (WGS) entry which is preliminary data.</text>
</comment>
<dbReference type="AlphaFoldDB" id="A0A8J4YLW8"/>
<accession>A0A8J4YLW8</accession>
<feature type="compositionally biased region" description="Basic and acidic residues" evidence="1">
    <location>
        <begin position="290"/>
        <end position="308"/>
    </location>
</feature>
<feature type="region of interest" description="Disordered" evidence="1">
    <location>
        <begin position="51"/>
        <end position="145"/>
    </location>
</feature>
<feature type="compositionally biased region" description="Polar residues" evidence="1">
    <location>
        <begin position="309"/>
        <end position="326"/>
    </location>
</feature>
<feature type="compositionally biased region" description="Polar residues" evidence="1">
    <location>
        <begin position="250"/>
        <end position="263"/>
    </location>
</feature>
<gene>
    <name evidence="2" type="ORF">GWK47_037223</name>
</gene>
<evidence type="ECO:0000313" key="3">
    <source>
        <dbReference type="Proteomes" id="UP000770661"/>
    </source>
</evidence>
<dbReference type="Gene3D" id="2.160.20.80">
    <property type="entry name" value="E3 ubiquitin-protein ligase SopA"/>
    <property type="match status" value="1"/>
</dbReference>